<evidence type="ECO:0000256" key="1">
    <source>
        <dbReference type="ARBA" id="ARBA00004167"/>
    </source>
</evidence>
<organism evidence="9 10">
    <name type="scientific">Flavobacterium collinsii</name>
    <dbReference type="NCBI Taxonomy" id="1114861"/>
    <lineage>
        <taxon>Bacteria</taxon>
        <taxon>Pseudomonadati</taxon>
        <taxon>Bacteroidota</taxon>
        <taxon>Flavobacteriia</taxon>
        <taxon>Flavobacteriales</taxon>
        <taxon>Flavobacteriaceae</taxon>
        <taxon>Flavobacterium</taxon>
    </lineage>
</organism>
<gene>
    <name evidence="9" type="ORF">TRV642_4576</name>
</gene>
<dbReference type="SUPFAM" id="SSF111369">
    <property type="entry name" value="HlyD-like secretion proteins"/>
    <property type="match status" value="1"/>
</dbReference>
<dbReference type="PANTHER" id="PTHR30386">
    <property type="entry name" value="MEMBRANE FUSION SUBUNIT OF EMRAB-TOLC MULTIDRUG EFFLUX PUMP"/>
    <property type="match status" value="1"/>
</dbReference>
<keyword evidence="3 6" id="KW-1133">Transmembrane helix</keyword>
<accession>A0A9W4TNE2</accession>
<evidence type="ECO:0000259" key="8">
    <source>
        <dbReference type="Pfam" id="PF26002"/>
    </source>
</evidence>
<dbReference type="Gene3D" id="2.40.30.170">
    <property type="match status" value="1"/>
</dbReference>
<dbReference type="InterPro" id="IPR058982">
    <property type="entry name" value="Beta-barrel_AprE"/>
</dbReference>
<keyword evidence="5" id="KW-0175">Coiled coil</keyword>
<evidence type="ECO:0000256" key="4">
    <source>
        <dbReference type="ARBA" id="ARBA00023136"/>
    </source>
</evidence>
<evidence type="ECO:0000313" key="9">
    <source>
        <dbReference type="EMBL" id="CAI2769214.1"/>
    </source>
</evidence>
<keyword evidence="2 6" id="KW-0812">Transmembrane</keyword>
<evidence type="ECO:0000259" key="7">
    <source>
        <dbReference type="Pfam" id="PF25917"/>
    </source>
</evidence>
<dbReference type="PANTHER" id="PTHR30386:SF26">
    <property type="entry name" value="TRANSPORT PROTEIN COMB"/>
    <property type="match status" value="1"/>
</dbReference>
<dbReference type="RefSeq" id="WP_263361651.1">
    <property type="nucleotide sequence ID" value="NZ_OX336425.1"/>
</dbReference>
<evidence type="ECO:0000256" key="2">
    <source>
        <dbReference type="ARBA" id="ARBA00022692"/>
    </source>
</evidence>
<comment type="subcellular location">
    <subcellularLocation>
        <location evidence="1">Membrane</location>
        <topology evidence="1">Single-pass membrane protein</topology>
    </subcellularLocation>
</comment>
<feature type="coiled-coil region" evidence="5">
    <location>
        <begin position="198"/>
        <end position="225"/>
    </location>
</feature>
<dbReference type="GO" id="GO:0016020">
    <property type="term" value="C:membrane"/>
    <property type="evidence" value="ECO:0007669"/>
    <property type="project" value="UniProtKB-SubCell"/>
</dbReference>
<evidence type="ECO:0000256" key="3">
    <source>
        <dbReference type="ARBA" id="ARBA00022989"/>
    </source>
</evidence>
<feature type="transmembrane region" description="Helical" evidence="6">
    <location>
        <begin position="23"/>
        <end position="43"/>
    </location>
</feature>
<dbReference type="Pfam" id="PF25917">
    <property type="entry name" value="BSH_RND"/>
    <property type="match status" value="1"/>
</dbReference>
<dbReference type="InterPro" id="IPR050739">
    <property type="entry name" value="MFP"/>
</dbReference>
<proteinExistence type="predicted"/>
<dbReference type="EMBL" id="OX336425">
    <property type="protein sequence ID" value="CAI2769214.1"/>
    <property type="molecule type" value="Genomic_DNA"/>
</dbReference>
<evidence type="ECO:0000256" key="6">
    <source>
        <dbReference type="SAM" id="Phobius"/>
    </source>
</evidence>
<name>A0A9W4TNE2_9FLAO</name>
<keyword evidence="4 6" id="KW-0472">Membrane</keyword>
<dbReference type="KEGG" id="fcs:TRV642_4576"/>
<reference evidence="9" key="1">
    <citation type="submission" date="2022-09" db="EMBL/GenBank/DDBJ databases">
        <authorList>
            <person name="Duchaud E."/>
        </authorList>
    </citation>
    <scope>NUCLEOTIDE SEQUENCE</scope>
    <source>
        <strain evidence="9">TRV642</strain>
    </source>
</reference>
<protein>
    <submittedName>
        <fullName evidence="9">HlyD family secretion protein</fullName>
    </submittedName>
</protein>
<dbReference type="InterPro" id="IPR058625">
    <property type="entry name" value="MdtA-like_BSH"/>
</dbReference>
<evidence type="ECO:0000313" key="10">
    <source>
        <dbReference type="Proteomes" id="UP001152749"/>
    </source>
</evidence>
<evidence type="ECO:0000256" key="5">
    <source>
        <dbReference type="SAM" id="Coils"/>
    </source>
</evidence>
<dbReference type="AlphaFoldDB" id="A0A9W4TNE2"/>
<feature type="domain" description="Multidrug resistance protein MdtA-like barrel-sandwich hybrid" evidence="7">
    <location>
        <begin position="62"/>
        <end position="260"/>
    </location>
</feature>
<dbReference type="Pfam" id="PF26002">
    <property type="entry name" value="Beta-barrel_AprE"/>
    <property type="match status" value="1"/>
</dbReference>
<dbReference type="Proteomes" id="UP001152749">
    <property type="component" value="Chromosome"/>
</dbReference>
<sequence length="380" mass="42917">MNFSSDPINTLENLIAKNKTRSFSIYFVILLFILVFLALLPVIKVDISSQSRGIVRSKTDNVPVATMVSGRVNWINLKNNAVVQKGDTLLKIAKENLESDKRTQDTLSKSVSVLLKDVSNLLQKNTNHLLTTTAREDLLKFQSGKNELQSKISQAQINYDRNKILYDKEIIAKADFEKLEYELRLSKQALQSFISQQKLAWENQKRDLEDRLKNLNGAVAKINAESNNYVVLAPVSGTIENYSGIQKGSFINASQSIAAISSADHLIVECNVSPNDIGLVKKNQGVKFQLDAFNYNQWGMLEGKVIDVDRNITLQNDQAFFKVRCALNSKTLQLKSGYKADISKGMTLTARYIITRRSLFDLLFDKIDNWLNPKQMTNNK</sequence>
<feature type="domain" description="AprE-like beta-barrel" evidence="8">
    <location>
        <begin position="266"/>
        <end position="350"/>
    </location>
</feature>